<evidence type="ECO:0000256" key="1">
    <source>
        <dbReference type="SAM" id="MobiDB-lite"/>
    </source>
</evidence>
<sequence>MLGSTMCFPPSIFSIVVLPAPLEPTRRHRWPASREKQTSSMSGGAPGGGRPSMPG</sequence>
<reference evidence="2" key="2">
    <citation type="journal article" date="2015" name="Data Brief">
        <title>Shoot transcriptome of the giant reed, Arundo donax.</title>
        <authorList>
            <person name="Barrero R.A."/>
            <person name="Guerrero F.D."/>
            <person name="Moolhuijzen P."/>
            <person name="Goolsby J.A."/>
            <person name="Tidwell J."/>
            <person name="Bellgard S.E."/>
            <person name="Bellgard M.I."/>
        </authorList>
    </citation>
    <scope>NUCLEOTIDE SEQUENCE</scope>
    <source>
        <tissue evidence="2">Shoot tissue taken approximately 20 cm above the soil surface</tissue>
    </source>
</reference>
<accession>A0A0A9GM09</accession>
<feature type="region of interest" description="Disordered" evidence="1">
    <location>
        <begin position="23"/>
        <end position="55"/>
    </location>
</feature>
<reference evidence="2" key="1">
    <citation type="submission" date="2014-09" db="EMBL/GenBank/DDBJ databases">
        <authorList>
            <person name="Magalhaes I.L.F."/>
            <person name="Oliveira U."/>
            <person name="Santos F.R."/>
            <person name="Vidigal T.H.D.A."/>
            <person name="Brescovit A.D."/>
            <person name="Santos A.J."/>
        </authorList>
    </citation>
    <scope>NUCLEOTIDE SEQUENCE</scope>
    <source>
        <tissue evidence="2">Shoot tissue taken approximately 20 cm above the soil surface</tissue>
    </source>
</reference>
<evidence type="ECO:0000313" key="2">
    <source>
        <dbReference type="EMBL" id="JAE21703.1"/>
    </source>
</evidence>
<organism evidence="2">
    <name type="scientific">Arundo donax</name>
    <name type="common">Giant reed</name>
    <name type="synonym">Donax arundinaceus</name>
    <dbReference type="NCBI Taxonomy" id="35708"/>
    <lineage>
        <taxon>Eukaryota</taxon>
        <taxon>Viridiplantae</taxon>
        <taxon>Streptophyta</taxon>
        <taxon>Embryophyta</taxon>
        <taxon>Tracheophyta</taxon>
        <taxon>Spermatophyta</taxon>
        <taxon>Magnoliopsida</taxon>
        <taxon>Liliopsida</taxon>
        <taxon>Poales</taxon>
        <taxon>Poaceae</taxon>
        <taxon>PACMAD clade</taxon>
        <taxon>Arundinoideae</taxon>
        <taxon>Arundineae</taxon>
        <taxon>Arundo</taxon>
    </lineage>
</organism>
<name>A0A0A9GM09_ARUDO</name>
<feature type="compositionally biased region" description="Gly residues" evidence="1">
    <location>
        <begin position="44"/>
        <end position="55"/>
    </location>
</feature>
<dbReference type="EMBL" id="GBRH01176193">
    <property type="protein sequence ID" value="JAE21703.1"/>
    <property type="molecule type" value="Transcribed_RNA"/>
</dbReference>
<proteinExistence type="predicted"/>
<dbReference type="AlphaFoldDB" id="A0A0A9GM09"/>
<protein>
    <submittedName>
        <fullName evidence="2">ATNAP9</fullName>
    </submittedName>
</protein>